<feature type="region of interest" description="Disordered" evidence="4">
    <location>
        <begin position="96"/>
        <end position="139"/>
    </location>
</feature>
<dbReference type="PANTHER" id="PTHR31319">
    <property type="entry name" value="ZINC FINGER PROTEIN CONSTANS-LIKE 4"/>
    <property type="match status" value="1"/>
</dbReference>
<accession>A0A438G0V3</accession>
<dbReference type="GO" id="GO:0009909">
    <property type="term" value="P:regulation of flower development"/>
    <property type="evidence" value="ECO:0007669"/>
    <property type="project" value="InterPro"/>
</dbReference>
<reference evidence="6 7" key="1">
    <citation type="journal article" date="2018" name="PLoS Genet.">
        <title>Population sequencing reveals clonal diversity and ancestral inbreeding in the grapevine cultivar Chardonnay.</title>
        <authorList>
            <person name="Roach M.J."/>
            <person name="Johnson D.L."/>
            <person name="Bohlmann J."/>
            <person name="van Vuuren H.J."/>
            <person name="Jones S.J."/>
            <person name="Pretorius I.S."/>
            <person name="Schmidt S.A."/>
            <person name="Borneman A.R."/>
        </authorList>
    </citation>
    <scope>NUCLEOTIDE SEQUENCE [LARGE SCALE GENOMIC DNA]</scope>
    <source>
        <strain evidence="7">cv. Chardonnay</strain>
        <tissue evidence="6">Leaf</tissue>
    </source>
</reference>
<dbReference type="EMBL" id="QGNW01000684">
    <property type="protein sequence ID" value="RVW65850.1"/>
    <property type="molecule type" value="Genomic_DNA"/>
</dbReference>
<feature type="compositionally biased region" description="Low complexity" evidence="4">
    <location>
        <begin position="167"/>
        <end position="176"/>
    </location>
</feature>
<evidence type="ECO:0000259" key="5">
    <source>
        <dbReference type="PROSITE" id="PS51017"/>
    </source>
</evidence>
<keyword evidence="2 3" id="KW-0539">Nucleus</keyword>
<comment type="caution">
    <text evidence="6">The sequence shown here is derived from an EMBL/GenBank/DDBJ whole genome shotgun (WGS) entry which is preliminary data.</text>
</comment>
<evidence type="ECO:0000313" key="6">
    <source>
        <dbReference type="EMBL" id="RVW65850.1"/>
    </source>
</evidence>
<dbReference type="GO" id="GO:0005634">
    <property type="term" value="C:nucleus"/>
    <property type="evidence" value="ECO:0007669"/>
    <property type="project" value="UniProtKB-SubCell"/>
</dbReference>
<dbReference type="InterPro" id="IPR045281">
    <property type="entry name" value="CONSTANS-like"/>
</dbReference>
<dbReference type="InterPro" id="IPR010402">
    <property type="entry name" value="CCT_domain"/>
</dbReference>
<evidence type="ECO:0000256" key="2">
    <source>
        <dbReference type="ARBA" id="ARBA00023242"/>
    </source>
</evidence>
<protein>
    <submittedName>
        <fullName evidence="6">Two-component response regulator-like PRR37</fullName>
    </submittedName>
</protein>
<dbReference type="PANTHER" id="PTHR31319:SF97">
    <property type="entry name" value="CCT DOMAIN-CONTAINING PROTEIN"/>
    <property type="match status" value="1"/>
</dbReference>
<evidence type="ECO:0000256" key="3">
    <source>
        <dbReference type="PROSITE-ProRule" id="PRU00357"/>
    </source>
</evidence>
<dbReference type="Pfam" id="PF06203">
    <property type="entry name" value="CCT"/>
    <property type="match status" value="1"/>
</dbReference>
<evidence type="ECO:0000256" key="4">
    <source>
        <dbReference type="SAM" id="MobiDB-lite"/>
    </source>
</evidence>
<feature type="compositionally biased region" description="Polar residues" evidence="4">
    <location>
        <begin position="120"/>
        <end position="139"/>
    </location>
</feature>
<sequence>MHMSSWTKRAAEVDSPQPLSPLDQLADAPDSTCPQVIHTKPGTLSNQWVHVIETKECQGKDEQPDNVAMGRDLELGVATNPAVQLEYQHEKFSTYPTCKRQNKLPESDSKPFDKEHLEHNSTSANCTDPQAPTGNVGSCSPLDNSSVAMKTETMHNFPSHVDGIPPNQQSNGSSNNIDMVSTTKYAIPKSEAYNEKSESTSAFKCFHSSAFQPVTSGRMFPPQKVSSGKADDVVVDAVQAQVIGSHQQVQVQHHHHHYHHYHHHVHSMQEQQQTDNDDLFLKNMAAAAPQCGSSNVIGGPTEGNAGTTVTALNVGATNMEGDIGAAGNSGAGAISGKGGGNRVEEDRFAQREAALTKFRQKRKERCFEKKVRYQSRKKLAEQRPRIRGQFVRQNVSDNKAGKDGQSDDPSSANNSCDGGIR</sequence>
<feature type="compositionally biased region" description="Basic and acidic residues" evidence="4">
    <location>
        <begin position="103"/>
        <end position="119"/>
    </location>
</feature>
<feature type="compositionally biased region" description="Polar residues" evidence="4">
    <location>
        <begin position="407"/>
        <end position="421"/>
    </location>
</feature>
<evidence type="ECO:0000313" key="7">
    <source>
        <dbReference type="Proteomes" id="UP000288805"/>
    </source>
</evidence>
<feature type="region of interest" description="Disordered" evidence="4">
    <location>
        <begin position="1"/>
        <end position="32"/>
    </location>
</feature>
<dbReference type="PROSITE" id="PS51017">
    <property type="entry name" value="CCT"/>
    <property type="match status" value="1"/>
</dbReference>
<feature type="region of interest" description="Disordered" evidence="4">
    <location>
        <begin position="156"/>
        <end position="176"/>
    </location>
</feature>
<feature type="domain" description="CCT" evidence="5">
    <location>
        <begin position="351"/>
        <end position="393"/>
    </location>
</feature>
<dbReference type="AlphaFoldDB" id="A0A438G0V3"/>
<organism evidence="6 7">
    <name type="scientific">Vitis vinifera</name>
    <name type="common">Grape</name>
    <dbReference type="NCBI Taxonomy" id="29760"/>
    <lineage>
        <taxon>Eukaryota</taxon>
        <taxon>Viridiplantae</taxon>
        <taxon>Streptophyta</taxon>
        <taxon>Embryophyta</taxon>
        <taxon>Tracheophyta</taxon>
        <taxon>Spermatophyta</taxon>
        <taxon>Magnoliopsida</taxon>
        <taxon>eudicotyledons</taxon>
        <taxon>Gunneridae</taxon>
        <taxon>Pentapetalae</taxon>
        <taxon>rosids</taxon>
        <taxon>Vitales</taxon>
        <taxon>Vitaceae</taxon>
        <taxon>Viteae</taxon>
        <taxon>Vitis</taxon>
    </lineage>
</organism>
<evidence type="ECO:0000256" key="1">
    <source>
        <dbReference type="ARBA" id="ARBA00004123"/>
    </source>
</evidence>
<dbReference type="Proteomes" id="UP000288805">
    <property type="component" value="Unassembled WGS sequence"/>
</dbReference>
<name>A0A438G0V3_VITVI</name>
<gene>
    <name evidence="6" type="primary">PRR37_0</name>
    <name evidence="6" type="ORF">CK203_007220</name>
</gene>
<comment type="subcellular location">
    <subcellularLocation>
        <location evidence="1 3">Nucleus</location>
    </subcellularLocation>
</comment>
<feature type="region of interest" description="Disordered" evidence="4">
    <location>
        <begin position="374"/>
        <end position="421"/>
    </location>
</feature>
<proteinExistence type="predicted"/>